<dbReference type="OrthoDB" id="9153793at2"/>
<dbReference type="RefSeq" id="WP_115518689.1">
    <property type="nucleotide sequence ID" value="NZ_QRGO01000003.1"/>
</dbReference>
<keyword evidence="3" id="KW-1185">Reference proteome</keyword>
<feature type="coiled-coil region" evidence="1">
    <location>
        <begin position="69"/>
        <end position="96"/>
    </location>
</feature>
<dbReference type="Proteomes" id="UP000263993">
    <property type="component" value="Unassembled WGS sequence"/>
</dbReference>
<sequence length="306" mass="33615">MSGILKWLGESWASFIDGDPFSTFASAAMGAFAGAVATSWRERRRAVIQEINNINAARTLSFSICNGFIAQKKQHIRGLKKEYDAARTEFIKAQAAAAAAPGKLHVVELSANYGTLTQASLPIAALQSHVLEKISMTGRGLMCAVQLGQVYDAFNRSIADRNTLSVELREGRQKHGLSDKDVAYLYFGLPTVGGRDDRFKDNLTALSEYADDGIFFSKLLAEDLGAYGKALRRRNRWRVWSLPRIGTEDWSDVEKEGLLPPAENYAAWLSAFAPRKSRLSVVGAWLGKRWRYGAFADVVGTGAGTK</sequence>
<proteinExistence type="predicted"/>
<name>A0A371B0V5_9BRAD</name>
<protein>
    <submittedName>
        <fullName evidence="2">Uncharacterized protein</fullName>
    </submittedName>
</protein>
<organism evidence="2 3">
    <name type="scientific">Undibacter mobilis</name>
    <dbReference type="NCBI Taxonomy" id="2292256"/>
    <lineage>
        <taxon>Bacteria</taxon>
        <taxon>Pseudomonadati</taxon>
        <taxon>Pseudomonadota</taxon>
        <taxon>Alphaproteobacteria</taxon>
        <taxon>Hyphomicrobiales</taxon>
        <taxon>Nitrobacteraceae</taxon>
        <taxon>Undibacter</taxon>
    </lineage>
</organism>
<evidence type="ECO:0000313" key="3">
    <source>
        <dbReference type="Proteomes" id="UP000263993"/>
    </source>
</evidence>
<reference evidence="3" key="1">
    <citation type="submission" date="2018-08" db="EMBL/GenBank/DDBJ databases">
        <authorList>
            <person name="Kim S.-J."/>
            <person name="Jung G.-Y."/>
        </authorList>
    </citation>
    <scope>NUCLEOTIDE SEQUENCE [LARGE SCALE GENOMIC DNA]</scope>
    <source>
        <strain evidence="3">GY_H</strain>
    </source>
</reference>
<evidence type="ECO:0000256" key="1">
    <source>
        <dbReference type="SAM" id="Coils"/>
    </source>
</evidence>
<keyword evidence="1" id="KW-0175">Coiled coil</keyword>
<gene>
    <name evidence="2" type="ORF">DXH78_18225</name>
</gene>
<accession>A0A371B0V5</accession>
<dbReference type="AlphaFoldDB" id="A0A371B0V5"/>
<dbReference type="EMBL" id="QRGO01000003">
    <property type="protein sequence ID" value="RDV01172.1"/>
    <property type="molecule type" value="Genomic_DNA"/>
</dbReference>
<comment type="caution">
    <text evidence="2">The sequence shown here is derived from an EMBL/GenBank/DDBJ whole genome shotgun (WGS) entry which is preliminary data.</text>
</comment>
<evidence type="ECO:0000313" key="2">
    <source>
        <dbReference type="EMBL" id="RDV01172.1"/>
    </source>
</evidence>